<name>A0A177F008_9EURO</name>
<dbReference type="InterPro" id="IPR008030">
    <property type="entry name" value="NmrA-like"/>
</dbReference>
<organism evidence="4 5">
    <name type="scientific">Fonsecaea monophora</name>
    <dbReference type="NCBI Taxonomy" id="254056"/>
    <lineage>
        <taxon>Eukaryota</taxon>
        <taxon>Fungi</taxon>
        <taxon>Dikarya</taxon>
        <taxon>Ascomycota</taxon>
        <taxon>Pezizomycotina</taxon>
        <taxon>Eurotiomycetes</taxon>
        <taxon>Chaetothyriomycetidae</taxon>
        <taxon>Chaetothyriales</taxon>
        <taxon>Herpotrichiellaceae</taxon>
        <taxon>Fonsecaea</taxon>
    </lineage>
</organism>
<protein>
    <recommendedName>
        <fullName evidence="3">NmrA-like domain-containing protein</fullName>
    </recommendedName>
</protein>
<evidence type="ECO:0000313" key="4">
    <source>
        <dbReference type="EMBL" id="OAG37635.1"/>
    </source>
</evidence>
<keyword evidence="2" id="KW-0560">Oxidoreductase</keyword>
<dbReference type="AlphaFoldDB" id="A0A177F008"/>
<evidence type="ECO:0000313" key="5">
    <source>
        <dbReference type="Proteomes" id="UP000077002"/>
    </source>
</evidence>
<comment type="caution">
    <text evidence="4">The sequence shown here is derived from an EMBL/GenBank/DDBJ whole genome shotgun (WGS) entry which is preliminary data.</text>
</comment>
<accession>A0A177F008</accession>
<feature type="domain" description="NmrA-like" evidence="3">
    <location>
        <begin position="3"/>
        <end position="223"/>
    </location>
</feature>
<dbReference type="PANTHER" id="PTHR47706">
    <property type="entry name" value="NMRA-LIKE FAMILY PROTEIN"/>
    <property type="match status" value="1"/>
</dbReference>
<sequence length="300" mass="32679">MIRKVLIVGAGGNLGPSIVQAFLSTPSSFEVSVLTRDARSKSFAGPVKVFETDYSEESLLEAMSGQDAVVSAVGFRAVGQQKKLIDVAIKAGVQRFIPSEFGGDSANPRSTELRPPVFQIKLDILDYLKEREKTGLTWSVLVTGPFFDWGLSSGFLGFDLKKREALIWDDGACRFSTTTLSTVGQAVVKTLQHPDETANRFVYVASFTLSLNDILEALEKSSASRWKVVRTSGEDEIKAGQQSLRDGDLASAIPRLVRAGWYTRGRGGNYGDERELDNALLALPQENLDAVVSELLRPSA</sequence>
<dbReference type="CDD" id="cd05259">
    <property type="entry name" value="PCBER_SDR_a"/>
    <property type="match status" value="1"/>
</dbReference>
<dbReference type="InterPro" id="IPR051609">
    <property type="entry name" value="NmrA/Isoflavone_reductase-like"/>
</dbReference>
<dbReference type="Pfam" id="PF05368">
    <property type="entry name" value="NmrA"/>
    <property type="match status" value="1"/>
</dbReference>
<evidence type="ECO:0000256" key="2">
    <source>
        <dbReference type="ARBA" id="ARBA00023002"/>
    </source>
</evidence>
<proteinExistence type="predicted"/>
<reference evidence="4 5" key="1">
    <citation type="submission" date="2016-03" db="EMBL/GenBank/DDBJ databases">
        <title>Draft genome sequence of the Fonsecaea monophora CBS 269.37.</title>
        <authorList>
            <person name="Bombassaro A."/>
            <person name="Vinicius W.A."/>
            <person name="De Hoog S."/>
            <person name="Sun J."/>
            <person name="Souza E.M."/>
            <person name="Raittz R.T."/>
            <person name="Costa F."/>
            <person name="Leao A.C."/>
            <person name="Tadra-Sfeir M.Z."/>
            <person name="Baura V."/>
            <person name="Balsanelli E."/>
            <person name="Pedrosa F.O."/>
            <person name="Moreno L.F."/>
            <person name="Steffens M.B."/>
            <person name="Xi L."/>
            <person name="Bocca A.L."/>
            <person name="Felipe M.S."/>
            <person name="Teixeira M."/>
            <person name="Telles Filho F.Q."/>
            <person name="Azevedo C.M."/>
            <person name="Gomes R."/>
            <person name="Vicente V.A."/>
        </authorList>
    </citation>
    <scope>NUCLEOTIDE SEQUENCE [LARGE SCALE GENOMIC DNA]</scope>
    <source>
        <strain evidence="4 5">CBS 269.37</strain>
    </source>
</reference>
<dbReference type="Gene3D" id="3.90.25.10">
    <property type="entry name" value="UDP-galactose 4-epimerase, domain 1"/>
    <property type="match status" value="1"/>
</dbReference>
<dbReference type="InterPro" id="IPR045312">
    <property type="entry name" value="PCBER-like"/>
</dbReference>
<dbReference type="Gene3D" id="3.40.50.720">
    <property type="entry name" value="NAD(P)-binding Rossmann-like Domain"/>
    <property type="match status" value="1"/>
</dbReference>
<dbReference type="SUPFAM" id="SSF51735">
    <property type="entry name" value="NAD(P)-binding Rossmann-fold domains"/>
    <property type="match status" value="1"/>
</dbReference>
<dbReference type="PANTHER" id="PTHR47706:SF9">
    <property type="entry name" value="NMRA-LIKE DOMAIN-CONTAINING PROTEIN-RELATED"/>
    <property type="match status" value="1"/>
</dbReference>
<dbReference type="EMBL" id="LVKK01000068">
    <property type="protein sequence ID" value="OAG37635.1"/>
    <property type="molecule type" value="Genomic_DNA"/>
</dbReference>
<dbReference type="OrthoDB" id="9974981at2759"/>
<evidence type="ECO:0000259" key="3">
    <source>
        <dbReference type="Pfam" id="PF05368"/>
    </source>
</evidence>
<evidence type="ECO:0000256" key="1">
    <source>
        <dbReference type="ARBA" id="ARBA00022857"/>
    </source>
</evidence>
<dbReference type="InterPro" id="IPR036291">
    <property type="entry name" value="NAD(P)-bd_dom_sf"/>
</dbReference>
<gene>
    <name evidence="4" type="ORF">AYO21_08119</name>
</gene>
<keyword evidence="1" id="KW-0521">NADP</keyword>
<dbReference type="RefSeq" id="XP_022509587.1">
    <property type="nucleotide sequence ID" value="XM_022658067.1"/>
</dbReference>
<dbReference type="GO" id="GO:0016491">
    <property type="term" value="F:oxidoreductase activity"/>
    <property type="evidence" value="ECO:0007669"/>
    <property type="project" value="UniProtKB-KW"/>
</dbReference>
<dbReference type="Proteomes" id="UP000077002">
    <property type="component" value="Unassembled WGS sequence"/>
</dbReference>
<dbReference type="GeneID" id="34603267"/>
<keyword evidence="5" id="KW-1185">Reference proteome</keyword>